<evidence type="ECO:0000256" key="1">
    <source>
        <dbReference type="ARBA" id="ARBA00005564"/>
    </source>
</evidence>
<evidence type="ECO:0000256" key="2">
    <source>
        <dbReference type="SAM" id="SignalP"/>
    </source>
</evidence>
<keyword evidence="4" id="KW-1185">Reference proteome</keyword>
<dbReference type="AlphaFoldDB" id="A0AAD6CTC1"/>
<dbReference type="Proteomes" id="UP001220324">
    <property type="component" value="Unassembled WGS sequence"/>
</dbReference>
<organism evidence="3 4">
    <name type="scientific">Penicillium frequentans</name>
    <dbReference type="NCBI Taxonomy" id="3151616"/>
    <lineage>
        <taxon>Eukaryota</taxon>
        <taxon>Fungi</taxon>
        <taxon>Dikarya</taxon>
        <taxon>Ascomycota</taxon>
        <taxon>Pezizomycotina</taxon>
        <taxon>Eurotiomycetes</taxon>
        <taxon>Eurotiomycetidae</taxon>
        <taxon>Eurotiales</taxon>
        <taxon>Aspergillaceae</taxon>
        <taxon>Penicillium</taxon>
    </lineage>
</organism>
<feature type="signal peptide" evidence="2">
    <location>
        <begin position="1"/>
        <end position="20"/>
    </location>
</feature>
<evidence type="ECO:0008006" key="5">
    <source>
        <dbReference type="Google" id="ProtNLM"/>
    </source>
</evidence>
<gene>
    <name evidence="3" type="ORF">N7494_009740</name>
</gene>
<dbReference type="InterPro" id="IPR050282">
    <property type="entry name" value="Cycloisomerase_2"/>
</dbReference>
<name>A0AAD6CTC1_9EURO</name>
<dbReference type="PANTHER" id="PTHR30344:SF1">
    <property type="entry name" value="6-PHOSPHOGLUCONOLACTONASE"/>
    <property type="match status" value="1"/>
</dbReference>
<dbReference type="Pfam" id="PF10282">
    <property type="entry name" value="Lactonase"/>
    <property type="match status" value="1"/>
</dbReference>
<dbReference type="InterPro" id="IPR015943">
    <property type="entry name" value="WD40/YVTN_repeat-like_dom_sf"/>
</dbReference>
<dbReference type="GO" id="GO:0017057">
    <property type="term" value="F:6-phosphogluconolactonase activity"/>
    <property type="evidence" value="ECO:0007669"/>
    <property type="project" value="TreeGrafter"/>
</dbReference>
<dbReference type="Gene3D" id="2.130.10.10">
    <property type="entry name" value="YVTN repeat-like/Quinoprotein amine dehydrogenase"/>
    <property type="match status" value="1"/>
</dbReference>
<dbReference type="InterPro" id="IPR019405">
    <property type="entry name" value="Lactonase_7-beta_prop"/>
</dbReference>
<evidence type="ECO:0000313" key="4">
    <source>
        <dbReference type="Proteomes" id="UP001220324"/>
    </source>
</evidence>
<accession>A0AAD6CTC1</accession>
<comment type="caution">
    <text evidence="3">The sequence shown here is derived from an EMBL/GenBank/DDBJ whole genome shotgun (WGS) entry which is preliminary data.</text>
</comment>
<keyword evidence="2" id="KW-0732">Signal</keyword>
<comment type="similarity">
    <text evidence="1">Belongs to the cycloisomerase 2 family.</text>
</comment>
<dbReference type="InterPro" id="IPR011048">
    <property type="entry name" value="Haem_d1_sf"/>
</dbReference>
<proteinExistence type="inferred from homology"/>
<dbReference type="PANTHER" id="PTHR30344">
    <property type="entry name" value="6-PHOSPHOGLUCONOLACTONASE-RELATED"/>
    <property type="match status" value="1"/>
</dbReference>
<protein>
    <recommendedName>
        <fullName evidence="5">6-phosphogluconolactonase</fullName>
    </recommendedName>
</protein>
<feature type="chain" id="PRO_5042155753" description="6-phosphogluconolactonase" evidence="2">
    <location>
        <begin position="21"/>
        <end position="430"/>
    </location>
</feature>
<dbReference type="EMBL" id="JAQIZZ010000007">
    <property type="protein sequence ID" value="KAJ5533188.1"/>
    <property type="molecule type" value="Genomic_DNA"/>
</dbReference>
<dbReference type="SUPFAM" id="SSF51004">
    <property type="entry name" value="C-terminal (heme d1) domain of cytochrome cd1-nitrite reductase"/>
    <property type="match status" value="1"/>
</dbReference>
<reference evidence="3 4" key="1">
    <citation type="journal article" date="2023" name="IMA Fungus">
        <title>Comparative genomic study of the Penicillium genus elucidates a diverse pangenome and 15 lateral gene transfer events.</title>
        <authorList>
            <person name="Petersen C."/>
            <person name="Sorensen T."/>
            <person name="Nielsen M.R."/>
            <person name="Sondergaard T.E."/>
            <person name="Sorensen J.L."/>
            <person name="Fitzpatrick D.A."/>
            <person name="Frisvad J.C."/>
            <person name="Nielsen K.L."/>
        </authorList>
    </citation>
    <scope>NUCLEOTIDE SEQUENCE [LARGE SCALE GENOMIC DNA]</scope>
    <source>
        <strain evidence="3 4">IBT 35679</strain>
    </source>
</reference>
<sequence>MRFLAPATGAILALLTTTSASSIPQFQPQVPQPKHTHKHANESRLWATHYNGNVYTLTLSGSNLSIADTQKTCGAMPSWLTFDSESKILYCSDENGTSDPSTHGSLTAYHVDGPGGKLAQIAKTKTVGGGVNSVIFEAGKKDKYIAIAHYEGSAISTFALPLKSNSKAKQTLPFKMTHKGAVAQQDSPHPHEVFLDPTGSFLVSPDLGADLLRIYSIDATTGHLGLCPPVNVTFGSGPRHGVFWTDASTKNADTKTGAPTHMRQVAAVGKTMMYLVNEIGGTMMSYDVSYARSGCLDLEKTQTLVPYPGGKMPKGATPAEIRMVGEKFYVSIRSDQGFKPDDSIVTLDRLGNGTVVMKGKTHSYGKVPRTMVINKKGDLVAIGDQSTSTVAIVQRDHKTGHLGKKVAVLQVGEPGKVGTAEGLSSVIWED</sequence>
<evidence type="ECO:0000313" key="3">
    <source>
        <dbReference type="EMBL" id="KAJ5533188.1"/>
    </source>
</evidence>